<evidence type="ECO:0000256" key="2">
    <source>
        <dbReference type="ARBA" id="ARBA00023002"/>
    </source>
</evidence>
<sequence length="155" mass="17398">MKKLVVLFLLAITVSTTVNSQNKKKYPVNKTNSEWKQLLTPKQYYVLREAGTERPNSSPLNFNKKEGTYVCAACKTPLYKSENKYDSGSGWPSFDRAIKGNVELDTDYKLGYARTELKCNTCGGHLGHSFNDGPKKTTGKRHCINGVALEFIPKK</sequence>
<comment type="caution">
    <text evidence="6">The sequence shown here is derived from an EMBL/GenBank/DDBJ whole genome shotgun (WGS) entry which is preliminary data.</text>
</comment>
<protein>
    <recommendedName>
        <fullName evidence="1">peptide-methionine (R)-S-oxide reductase</fullName>
        <ecNumber evidence="1">1.8.4.12</ecNumber>
    </recommendedName>
</protein>
<name>A0A9X4IQ49_9FLAO</name>
<dbReference type="InterPro" id="IPR011057">
    <property type="entry name" value="Mss4-like_sf"/>
</dbReference>
<comment type="catalytic activity">
    <reaction evidence="3">
        <text>L-methionyl-[protein] + [thioredoxin]-disulfide + H2O = L-methionyl-(R)-S-oxide-[protein] + [thioredoxin]-dithiol</text>
        <dbReference type="Rhea" id="RHEA:24164"/>
        <dbReference type="Rhea" id="RHEA-COMP:10698"/>
        <dbReference type="Rhea" id="RHEA-COMP:10700"/>
        <dbReference type="Rhea" id="RHEA-COMP:12313"/>
        <dbReference type="Rhea" id="RHEA-COMP:12314"/>
        <dbReference type="ChEBI" id="CHEBI:15377"/>
        <dbReference type="ChEBI" id="CHEBI:16044"/>
        <dbReference type="ChEBI" id="CHEBI:29950"/>
        <dbReference type="ChEBI" id="CHEBI:45764"/>
        <dbReference type="ChEBI" id="CHEBI:50058"/>
        <dbReference type="EC" id="1.8.4.12"/>
    </reaction>
</comment>
<dbReference type="InterPro" id="IPR028427">
    <property type="entry name" value="Met_Sox_Rdtase_MsrB"/>
</dbReference>
<dbReference type="AlphaFoldDB" id="A0A9X4IQ49"/>
<keyword evidence="2 6" id="KW-0560">Oxidoreductase</keyword>
<dbReference type="PANTHER" id="PTHR10173">
    <property type="entry name" value="METHIONINE SULFOXIDE REDUCTASE"/>
    <property type="match status" value="1"/>
</dbReference>
<dbReference type="GO" id="GO:0033743">
    <property type="term" value="F:peptide-methionine (R)-S-oxide reductase activity"/>
    <property type="evidence" value="ECO:0007669"/>
    <property type="project" value="UniProtKB-EC"/>
</dbReference>
<dbReference type="Gene3D" id="2.170.150.20">
    <property type="entry name" value="Peptide methionine sulfoxide reductase"/>
    <property type="match status" value="1"/>
</dbReference>
<dbReference type="GO" id="GO:0006979">
    <property type="term" value="P:response to oxidative stress"/>
    <property type="evidence" value="ECO:0007669"/>
    <property type="project" value="InterPro"/>
</dbReference>
<gene>
    <name evidence="6" type="primary">msrB</name>
    <name evidence="6" type="ORF">LCI24_07260</name>
</gene>
<dbReference type="PROSITE" id="PS51790">
    <property type="entry name" value="MSRB"/>
    <property type="match status" value="1"/>
</dbReference>
<feature type="chain" id="PRO_5040964472" description="peptide-methionine (R)-S-oxide reductase" evidence="4">
    <location>
        <begin position="21"/>
        <end position="155"/>
    </location>
</feature>
<feature type="signal peptide" evidence="4">
    <location>
        <begin position="1"/>
        <end position="20"/>
    </location>
</feature>
<dbReference type="SUPFAM" id="SSF51316">
    <property type="entry name" value="Mss4-like"/>
    <property type="match status" value="1"/>
</dbReference>
<dbReference type="PANTHER" id="PTHR10173:SF57">
    <property type="entry name" value="PEPTIDE-METHIONINE (R)-S-OXIDE REDUCTASE"/>
    <property type="match status" value="1"/>
</dbReference>
<keyword evidence="7" id="KW-1185">Reference proteome</keyword>
<dbReference type="RefSeq" id="WP_124588477.1">
    <property type="nucleotide sequence ID" value="NZ_JAIWJY010000004.1"/>
</dbReference>
<organism evidence="6 7">
    <name type="scientific">Tenacibaculum larymnensis</name>
    <dbReference type="NCBI Taxonomy" id="2878201"/>
    <lineage>
        <taxon>Bacteria</taxon>
        <taxon>Pseudomonadati</taxon>
        <taxon>Bacteroidota</taxon>
        <taxon>Flavobacteriia</taxon>
        <taxon>Flavobacteriales</taxon>
        <taxon>Flavobacteriaceae</taxon>
        <taxon>Tenacibaculum</taxon>
    </lineage>
</organism>
<dbReference type="EC" id="1.8.4.12" evidence="1"/>
<evidence type="ECO:0000313" key="6">
    <source>
        <dbReference type="EMBL" id="MDE1206592.1"/>
    </source>
</evidence>
<dbReference type="InterPro" id="IPR002579">
    <property type="entry name" value="Met_Sox_Rdtase_MsrB_dom"/>
</dbReference>
<dbReference type="Proteomes" id="UP001149303">
    <property type="component" value="Unassembled WGS sequence"/>
</dbReference>
<evidence type="ECO:0000256" key="4">
    <source>
        <dbReference type="SAM" id="SignalP"/>
    </source>
</evidence>
<reference evidence="6" key="1">
    <citation type="submission" date="2021-09" db="EMBL/GenBank/DDBJ databases">
        <authorList>
            <person name="Smyrli M."/>
        </authorList>
    </citation>
    <scope>NUCLEOTIDE SEQUENCE</scope>
    <source>
        <strain evidence="6">LAR25</strain>
    </source>
</reference>
<evidence type="ECO:0000259" key="5">
    <source>
        <dbReference type="PROSITE" id="PS51790"/>
    </source>
</evidence>
<accession>A0A9X4IQ49</accession>
<dbReference type="GO" id="GO:0005737">
    <property type="term" value="C:cytoplasm"/>
    <property type="evidence" value="ECO:0007669"/>
    <property type="project" value="TreeGrafter"/>
</dbReference>
<evidence type="ECO:0000256" key="3">
    <source>
        <dbReference type="ARBA" id="ARBA00048488"/>
    </source>
</evidence>
<feature type="domain" description="MsrB" evidence="5">
    <location>
        <begin position="32"/>
        <end position="154"/>
    </location>
</feature>
<dbReference type="Pfam" id="PF01641">
    <property type="entry name" value="SelR"/>
    <property type="match status" value="1"/>
</dbReference>
<evidence type="ECO:0000313" key="7">
    <source>
        <dbReference type="Proteomes" id="UP001149303"/>
    </source>
</evidence>
<dbReference type="GO" id="GO:0030091">
    <property type="term" value="P:protein repair"/>
    <property type="evidence" value="ECO:0007669"/>
    <property type="project" value="InterPro"/>
</dbReference>
<dbReference type="EMBL" id="JAIWJY010000004">
    <property type="protein sequence ID" value="MDE1206592.1"/>
    <property type="molecule type" value="Genomic_DNA"/>
</dbReference>
<evidence type="ECO:0000256" key="1">
    <source>
        <dbReference type="ARBA" id="ARBA00012499"/>
    </source>
</evidence>
<keyword evidence="4" id="KW-0732">Signal</keyword>
<proteinExistence type="predicted"/>
<dbReference type="NCBIfam" id="TIGR00357">
    <property type="entry name" value="peptide-methionine (R)-S-oxide reductase MsrB"/>
    <property type="match status" value="1"/>
</dbReference>